<dbReference type="InterPro" id="IPR044725">
    <property type="entry name" value="CBSX3_CBS_dom"/>
</dbReference>
<organism evidence="4 5">
    <name type="scientific">Salipiger mucosus DSM 16094</name>
    <dbReference type="NCBI Taxonomy" id="1123237"/>
    <lineage>
        <taxon>Bacteria</taxon>
        <taxon>Pseudomonadati</taxon>
        <taxon>Pseudomonadota</taxon>
        <taxon>Alphaproteobacteria</taxon>
        <taxon>Rhodobacterales</taxon>
        <taxon>Roseobacteraceae</taxon>
        <taxon>Salipiger</taxon>
    </lineage>
</organism>
<keyword evidence="1 2" id="KW-0129">CBS domain</keyword>
<dbReference type="AlphaFoldDB" id="S9QFX5"/>
<dbReference type="EMBL" id="APVH01000039">
    <property type="protein sequence ID" value="EPX78493.1"/>
    <property type="molecule type" value="Genomic_DNA"/>
</dbReference>
<name>S9QFX5_9RHOB</name>
<feature type="domain" description="CBS" evidence="3">
    <location>
        <begin position="11"/>
        <end position="68"/>
    </location>
</feature>
<dbReference type="PROSITE" id="PS51371">
    <property type="entry name" value="CBS"/>
    <property type="match status" value="2"/>
</dbReference>
<dbReference type="GO" id="GO:0003938">
    <property type="term" value="F:IMP dehydrogenase activity"/>
    <property type="evidence" value="ECO:0007669"/>
    <property type="project" value="UniProtKB-EC"/>
</dbReference>
<evidence type="ECO:0000313" key="4">
    <source>
        <dbReference type="EMBL" id="EPX78493.1"/>
    </source>
</evidence>
<dbReference type="Proteomes" id="UP000015347">
    <property type="component" value="Unassembled WGS sequence"/>
</dbReference>
<dbReference type="PANTHER" id="PTHR43080:SF2">
    <property type="entry name" value="CBS DOMAIN-CONTAINING PROTEIN"/>
    <property type="match status" value="1"/>
</dbReference>
<dbReference type="PANTHER" id="PTHR43080">
    <property type="entry name" value="CBS DOMAIN-CONTAINING PROTEIN CBSX3, MITOCHONDRIAL"/>
    <property type="match status" value="1"/>
</dbReference>
<gene>
    <name evidence="4" type="ORF">Salmuc_03603</name>
</gene>
<evidence type="ECO:0000313" key="5">
    <source>
        <dbReference type="Proteomes" id="UP000015347"/>
    </source>
</evidence>
<dbReference type="Gene3D" id="3.10.580.10">
    <property type="entry name" value="CBS-domain"/>
    <property type="match status" value="1"/>
</dbReference>
<dbReference type="HOGENOM" id="CLU_040681_3_2_5"/>
<feature type="domain" description="CBS" evidence="3">
    <location>
        <begin position="77"/>
        <end position="132"/>
    </location>
</feature>
<evidence type="ECO:0000259" key="3">
    <source>
        <dbReference type="PROSITE" id="PS51371"/>
    </source>
</evidence>
<dbReference type="STRING" id="1123237.Salmuc_03603"/>
<reference evidence="5" key="1">
    <citation type="journal article" date="2014" name="Stand. Genomic Sci.">
        <title>Genome sequence of the exopolysaccharide-producing Salipiger mucosus type strain (DSM 16094(T)), a moderately halophilic member of the Roseobacter clade.</title>
        <authorList>
            <person name="Riedel T."/>
            <person name="Spring S."/>
            <person name="Fiebig A."/>
            <person name="Petersen J."/>
            <person name="Kyrpides N.C."/>
            <person name="Goker M."/>
            <person name="Klenk H.P."/>
        </authorList>
    </citation>
    <scope>NUCLEOTIDE SEQUENCE [LARGE SCALE GENOMIC DNA]</scope>
    <source>
        <strain evidence="5">DSM 16094</strain>
    </source>
</reference>
<dbReference type="OrthoDB" id="9807125at2"/>
<dbReference type="CDD" id="cd04623">
    <property type="entry name" value="CBS_pair_bac_euk"/>
    <property type="match status" value="1"/>
</dbReference>
<evidence type="ECO:0000256" key="2">
    <source>
        <dbReference type="PROSITE-ProRule" id="PRU00703"/>
    </source>
</evidence>
<proteinExistence type="predicted"/>
<keyword evidence="5" id="KW-1185">Reference proteome</keyword>
<dbReference type="Pfam" id="PF00571">
    <property type="entry name" value="CBS"/>
    <property type="match status" value="2"/>
</dbReference>
<accession>S9QFX5</accession>
<dbReference type="InterPro" id="IPR051257">
    <property type="entry name" value="Diverse_CBS-Domain"/>
</dbReference>
<evidence type="ECO:0000256" key="1">
    <source>
        <dbReference type="ARBA" id="ARBA00023122"/>
    </source>
</evidence>
<sequence>MQVQQILNDKPVTGVITVKPGTSVSDVAKLLSEKRIGGVVVSENGETVAGILSERDIVRALAASGVSCLDGTAESLMTKAVEVCALDEDTDKVLARMTNGRFRHMPVVRDGAMIGLISIGDVVKAQISELAMEKDALQGMIMGY</sequence>
<dbReference type="RefSeq" id="WP_020039250.1">
    <property type="nucleotide sequence ID" value="NZ_KE557280.1"/>
</dbReference>
<protein>
    <submittedName>
        <fullName evidence="4">Inosine-5'-monophosphate dehydrogenase</fullName>
        <ecNumber evidence="4">1.1.1.205</ecNumber>
    </submittedName>
</protein>
<dbReference type="EC" id="1.1.1.205" evidence="4"/>
<dbReference type="InterPro" id="IPR000644">
    <property type="entry name" value="CBS_dom"/>
</dbReference>
<keyword evidence="4" id="KW-0560">Oxidoreductase</keyword>
<dbReference type="eggNOG" id="COG0517">
    <property type="taxonomic scope" value="Bacteria"/>
</dbReference>
<dbReference type="SUPFAM" id="SSF54631">
    <property type="entry name" value="CBS-domain pair"/>
    <property type="match status" value="1"/>
</dbReference>
<comment type="caution">
    <text evidence="4">The sequence shown here is derived from an EMBL/GenBank/DDBJ whole genome shotgun (WGS) entry which is preliminary data.</text>
</comment>
<dbReference type="InterPro" id="IPR046342">
    <property type="entry name" value="CBS_dom_sf"/>
</dbReference>
<dbReference type="SMART" id="SM00116">
    <property type="entry name" value="CBS"/>
    <property type="match status" value="2"/>
</dbReference>